<protein>
    <submittedName>
        <fullName evidence="8">Receptor-like protein kinase</fullName>
    </submittedName>
</protein>
<dbReference type="STRING" id="57577.A0A2K3JVE8"/>
<evidence type="ECO:0000256" key="1">
    <source>
        <dbReference type="ARBA" id="ARBA00004479"/>
    </source>
</evidence>
<evidence type="ECO:0000313" key="8">
    <source>
        <dbReference type="EMBL" id="PNX58029.1"/>
    </source>
</evidence>
<dbReference type="InterPro" id="IPR032675">
    <property type="entry name" value="LRR_dom_sf"/>
</dbReference>
<keyword evidence="2" id="KW-0812">Transmembrane</keyword>
<dbReference type="InterPro" id="IPR001611">
    <property type="entry name" value="Leu-rich_rpt"/>
</dbReference>
<dbReference type="GO" id="GO:0016301">
    <property type="term" value="F:kinase activity"/>
    <property type="evidence" value="ECO:0007669"/>
    <property type="project" value="UniProtKB-KW"/>
</dbReference>
<evidence type="ECO:0000256" key="4">
    <source>
        <dbReference type="ARBA" id="ARBA00022989"/>
    </source>
</evidence>
<dbReference type="PANTHER" id="PTHR48063:SF112">
    <property type="entry name" value="RECEPTOR LIKE PROTEIN 30-LIKE"/>
    <property type="match status" value="1"/>
</dbReference>
<accession>A0A2K3JVE8</accession>
<feature type="non-terminal residue" evidence="8">
    <location>
        <position position="109"/>
    </location>
</feature>
<sequence>MLNGSIPSQLCQLKSLQILDLSRNKLQGAIPQCIGNLEGMKLEKSISSSVRMQSYNLIADAPQIWSNEFLTEVDAPSPSFDAPGPESDWSSQDVTQVVKGMELEYTKNL</sequence>
<evidence type="ECO:0000256" key="6">
    <source>
        <dbReference type="ARBA" id="ARBA00023170"/>
    </source>
</evidence>
<dbReference type="Pfam" id="PF00560">
    <property type="entry name" value="LRR_1"/>
    <property type="match status" value="1"/>
</dbReference>
<reference evidence="8 9" key="2">
    <citation type="journal article" date="2017" name="Front. Plant Sci.">
        <title>Gene Classification and Mining of Molecular Markers Useful in Red Clover (Trifolium pratense) Breeding.</title>
        <authorList>
            <person name="Istvanek J."/>
            <person name="Dluhosova J."/>
            <person name="Dluhos P."/>
            <person name="Patkova L."/>
            <person name="Nedelnik J."/>
            <person name="Repkova J."/>
        </authorList>
    </citation>
    <scope>NUCLEOTIDE SEQUENCE [LARGE SCALE GENOMIC DNA]</scope>
    <source>
        <strain evidence="9">cv. Tatra</strain>
        <tissue evidence="8">Young leaves</tissue>
    </source>
</reference>
<proteinExistence type="predicted"/>
<keyword evidence="3" id="KW-0732">Signal</keyword>
<keyword evidence="8" id="KW-0808">Transferase</keyword>
<evidence type="ECO:0000256" key="7">
    <source>
        <dbReference type="ARBA" id="ARBA00023180"/>
    </source>
</evidence>
<dbReference type="PANTHER" id="PTHR48063">
    <property type="entry name" value="LRR RECEPTOR-LIKE KINASE"/>
    <property type="match status" value="1"/>
</dbReference>
<name>A0A2K3JVE8_TRIPR</name>
<gene>
    <name evidence="8" type="ORF">L195_g058988</name>
</gene>
<keyword evidence="7" id="KW-0325">Glycoprotein</keyword>
<dbReference type="AlphaFoldDB" id="A0A2K3JVE8"/>
<keyword evidence="6 8" id="KW-0675">Receptor</keyword>
<keyword evidence="4" id="KW-1133">Transmembrane helix</keyword>
<keyword evidence="8" id="KW-0418">Kinase</keyword>
<evidence type="ECO:0000256" key="2">
    <source>
        <dbReference type="ARBA" id="ARBA00022692"/>
    </source>
</evidence>
<comment type="caution">
    <text evidence="8">The sequence shown here is derived from an EMBL/GenBank/DDBJ whole genome shotgun (WGS) entry which is preliminary data.</text>
</comment>
<dbReference type="SUPFAM" id="SSF52058">
    <property type="entry name" value="L domain-like"/>
    <property type="match status" value="1"/>
</dbReference>
<dbReference type="GO" id="GO:0016020">
    <property type="term" value="C:membrane"/>
    <property type="evidence" value="ECO:0007669"/>
    <property type="project" value="UniProtKB-SubCell"/>
</dbReference>
<evidence type="ECO:0000256" key="5">
    <source>
        <dbReference type="ARBA" id="ARBA00023136"/>
    </source>
</evidence>
<reference evidence="8 9" key="1">
    <citation type="journal article" date="2014" name="Am. J. Bot.">
        <title>Genome assembly and annotation for red clover (Trifolium pratense; Fabaceae).</title>
        <authorList>
            <person name="Istvanek J."/>
            <person name="Jaros M."/>
            <person name="Krenek A."/>
            <person name="Repkova J."/>
        </authorList>
    </citation>
    <scope>NUCLEOTIDE SEQUENCE [LARGE SCALE GENOMIC DNA]</scope>
    <source>
        <strain evidence="9">cv. Tatra</strain>
        <tissue evidence="8">Young leaves</tissue>
    </source>
</reference>
<evidence type="ECO:0000256" key="3">
    <source>
        <dbReference type="ARBA" id="ARBA00022729"/>
    </source>
</evidence>
<dbReference type="Proteomes" id="UP000236291">
    <property type="component" value="Unassembled WGS sequence"/>
</dbReference>
<dbReference type="Gene3D" id="3.80.10.10">
    <property type="entry name" value="Ribonuclease Inhibitor"/>
    <property type="match status" value="1"/>
</dbReference>
<evidence type="ECO:0000313" key="9">
    <source>
        <dbReference type="Proteomes" id="UP000236291"/>
    </source>
</evidence>
<dbReference type="EMBL" id="ASHM01125941">
    <property type="protein sequence ID" value="PNX58029.1"/>
    <property type="molecule type" value="Genomic_DNA"/>
</dbReference>
<organism evidence="8 9">
    <name type="scientific">Trifolium pratense</name>
    <name type="common">Red clover</name>
    <dbReference type="NCBI Taxonomy" id="57577"/>
    <lineage>
        <taxon>Eukaryota</taxon>
        <taxon>Viridiplantae</taxon>
        <taxon>Streptophyta</taxon>
        <taxon>Embryophyta</taxon>
        <taxon>Tracheophyta</taxon>
        <taxon>Spermatophyta</taxon>
        <taxon>Magnoliopsida</taxon>
        <taxon>eudicotyledons</taxon>
        <taxon>Gunneridae</taxon>
        <taxon>Pentapetalae</taxon>
        <taxon>rosids</taxon>
        <taxon>fabids</taxon>
        <taxon>Fabales</taxon>
        <taxon>Fabaceae</taxon>
        <taxon>Papilionoideae</taxon>
        <taxon>50 kb inversion clade</taxon>
        <taxon>NPAAA clade</taxon>
        <taxon>Hologalegina</taxon>
        <taxon>IRL clade</taxon>
        <taxon>Trifolieae</taxon>
        <taxon>Trifolium</taxon>
    </lineage>
</organism>
<keyword evidence="5" id="KW-0472">Membrane</keyword>
<comment type="subcellular location">
    <subcellularLocation>
        <location evidence="1">Membrane</location>
        <topology evidence="1">Single-pass type I membrane protein</topology>
    </subcellularLocation>
</comment>
<dbReference type="InterPro" id="IPR046956">
    <property type="entry name" value="RLP23-like"/>
</dbReference>